<sequence>MNDSMRRYAFAGIIIEDREKSASAVQSILTEYSSLISGRMGIPNLEDGALSIITVILHATTDEIGALSGKLGRLPGVSIKTGISKI</sequence>
<dbReference type="Pfam" id="PF21699">
    <property type="entry name" value="TM1266-like"/>
    <property type="match status" value="1"/>
</dbReference>
<gene>
    <name evidence="1" type="ORF">PQJ61_15865</name>
</gene>
<comment type="caution">
    <text evidence="1">The sequence shown here is derived from an EMBL/GenBank/DDBJ whole genome shotgun (WGS) entry which is preliminary data.</text>
</comment>
<dbReference type="AlphaFoldDB" id="A0AAJ1IF83"/>
<proteinExistence type="predicted"/>
<dbReference type="InterPro" id="IPR045865">
    <property type="entry name" value="ACT-like_dom_sf"/>
</dbReference>
<dbReference type="NCBIfam" id="TIGR03959">
    <property type="entry name" value="hyd_TM1266"/>
    <property type="match status" value="1"/>
</dbReference>
<dbReference type="InterPro" id="IPR023860">
    <property type="entry name" value="FeFe-hyd_TM1266"/>
</dbReference>
<organism evidence="1 2">
    <name type="scientific">Candidatus Thalassospirochaeta sargassi</name>
    <dbReference type="NCBI Taxonomy" id="3119039"/>
    <lineage>
        <taxon>Bacteria</taxon>
        <taxon>Pseudomonadati</taxon>
        <taxon>Spirochaetota</taxon>
        <taxon>Spirochaetia</taxon>
        <taxon>Spirochaetales</taxon>
        <taxon>Spirochaetaceae</taxon>
        <taxon>Candidatus Thalassospirochaeta</taxon>
    </lineage>
</organism>
<dbReference type="InterPro" id="IPR027271">
    <property type="entry name" value="Acetolactate_synth/TF_NikR_C"/>
</dbReference>
<protein>
    <submittedName>
        <fullName evidence="1">CopG family transcriptional regulator</fullName>
    </submittedName>
</protein>
<dbReference type="EMBL" id="JAQQAL010000042">
    <property type="protein sequence ID" value="MDC7228238.1"/>
    <property type="molecule type" value="Genomic_DNA"/>
</dbReference>
<reference evidence="1 2" key="1">
    <citation type="submission" date="2022-12" db="EMBL/GenBank/DDBJ databases">
        <title>Metagenome assembled genome from gulf of manar.</title>
        <authorList>
            <person name="Kohli P."/>
            <person name="Pk S."/>
            <person name="Venkata Ramana C."/>
            <person name="Sasikala C."/>
        </authorList>
    </citation>
    <scope>NUCLEOTIDE SEQUENCE [LARGE SCALE GENOMIC DNA]</scope>
    <source>
        <strain evidence="1">JB008</strain>
    </source>
</reference>
<dbReference type="SUPFAM" id="SSF55021">
    <property type="entry name" value="ACT-like"/>
    <property type="match status" value="1"/>
</dbReference>
<evidence type="ECO:0000313" key="1">
    <source>
        <dbReference type="EMBL" id="MDC7228238.1"/>
    </source>
</evidence>
<dbReference type="Gene3D" id="3.30.70.1150">
    <property type="entry name" value="ACT-like. Chain A, domain 2"/>
    <property type="match status" value="1"/>
</dbReference>
<name>A0AAJ1IF83_9SPIO</name>
<dbReference type="Proteomes" id="UP001221217">
    <property type="component" value="Unassembled WGS sequence"/>
</dbReference>
<evidence type="ECO:0000313" key="2">
    <source>
        <dbReference type="Proteomes" id="UP001221217"/>
    </source>
</evidence>
<accession>A0AAJ1IF83</accession>